<dbReference type="Proteomes" id="UP000298030">
    <property type="component" value="Unassembled WGS sequence"/>
</dbReference>
<feature type="compositionally biased region" description="Polar residues" evidence="1">
    <location>
        <begin position="96"/>
        <end position="106"/>
    </location>
</feature>
<dbReference type="OrthoDB" id="6407410at2759"/>
<evidence type="ECO:0000313" key="4">
    <source>
        <dbReference type="Proteomes" id="UP000298030"/>
    </source>
</evidence>
<feature type="region of interest" description="Disordered" evidence="1">
    <location>
        <begin position="87"/>
        <end position="106"/>
    </location>
</feature>
<proteinExistence type="predicted"/>
<dbReference type="PROSITE" id="PS51792">
    <property type="entry name" value="YIPPEE"/>
    <property type="match status" value="1"/>
</dbReference>
<protein>
    <recommendedName>
        <fullName evidence="2">Yippee domain-containing protein</fullName>
    </recommendedName>
</protein>
<dbReference type="STRING" id="71717.A0A4Y7TTX4"/>
<accession>A0A4Y7TTX4</accession>
<comment type="caution">
    <text evidence="3">The sequence shown here is derived from an EMBL/GenBank/DDBJ whole genome shotgun (WGS) entry which is preliminary data.</text>
</comment>
<evidence type="ECO:0000313" key="3">
    <source>
        <dbReference type="EMBL" id="TEB37630.1"/>
    </source>
</evidence>
<name>A0A4Y7TTX4_COPMI</name>
<reference evidence="3 4" key="1">
    <citation type="journal article" date="2019" name="Nat. Ecol. Evol.">
        <title>Megaphylogeny resolves global patterns of mushroom evolution.</title>
        <authorList>
            <person name="Varga T."/>
            <person name="Krizsan K."/>
            <person name="Foldi C."/>
            <person name="Dima B."/>
            <person name="Sanchez-Garcia M."/>
            <person name="Sanchez-Ramirez S."/>
            <person name="Szollosi G.J."/>
            <person name="Szarkandi J.G."/>
            <person name="Papp V."/>
            <person name="Albert L."/>
            <person name="Andreopoulos W."/>
            <person name="Angelini C."/>
            <person name="Antonin V."/>
            <person name="Barry K.W."/>
            <person name="Bougher N.L."/>
            <person name="Buchanan P."/>
            <person name="Buyck B."/>
            <person name="Bense V."/>
            <person name="Catcheside P."/>
            <person name="Chovatia M."/>
            <person name="Cooper J."/>
            <person name="Damon W."/>
            <person name="Desjardin D."/>
            <person name="Finy P."/>
            <person name="Geml J."/>
            <person name="Haridas S."/>
            <person name="Hughes K."/>
            <person name="Justo A."/>
            <person name="Karasinski D."/>
            <person name="Kautmanova I."/>
            <person name="Kiss B."/>
            <person name="Kocsube S."/>
            <person name="Kotiranta H."/>
            <person name="LaButti K.M."/>
            <person name="Lechner B.E."/>
            <person name="Liimatainen K."/>
            <person name="Lipzen A."/>
            <person name="Lukacs Z."/>
            <person name="Mihaltcheva S."/>
            <person name="Morgado L.N."/>
            <person name="Niskanen T."/>
            <person name="Noordeloos M.E."/>
            <person name="Ohm R.A."/>
            <person name="Ortiz-Santana B."/>
            <person name="Ovrebo C."/>
            <person name="Racz N."/>
            <person name="Riley R."/>
            <person name="Savchenko A."/>
            <person name="Shiryaev A."/>
            <person name="Soop K."/>
            <person name="Spirin V."/>
            <person name="Szebenyi C."/>
            <person name="Tomsovsky M."/>
            <person name="Tulloss R.E."/>
            <person name="Uehling J."/>
            <person name="Grigoriev I.V."/>
            <person name="Vagvolgyi C."/>
            <person name="Papp T."/>
            <person name="Martin F.M."/>
            <person name="Miettinen O."/>
            <person name="Hibbett D.S."/>
            <person name="Nagy L.G."/>
        </authorList>
    </citation>
    <scope>NUCLEOTIDE SEQUENCE [LARGE SCALE GENOMIC DNA]</scope>
    <source>
        <strain evidence="3 4">FP101781</strain>
    </source>
</reference>
<dbReference type="AlphaFoldDB" id="A0A4Y7TTX4"/>
<gene>
    <name evidence="3" type="ORF">FA13DRAFT_1726742</name>
</gene>
<evidence type="ECO:0000256" key="1">
    <source>
        <dbReference type="SAM" id="MobiDB-lite"/>
    </source>
</evidence>
<evidence type="ECO:0000259" key="2">
    <source>
        <dbReference type="PROSITE" id="PS51792"/>
    </source>
</evidence>
<dbReference type="InterPro" id="IPR039058">
    <property type="entry name" value="Yippee_fam"/>
</dbReference>
<organism evidence="3 4">
    <name type="scientific">Coprinellus micaceus</name>
    <name type="common">Glistening ink-cap mushroom</name>
    <name type="synonym">Coprinus micaceus</name>
    <dbReference type="NCBI Taxonomy" id="71717"/>
    <lineage>
        <taxon>Eukaryota</taxon>
        <taxon>Fungi</taxon>
        <taxon>Dikarya</taxon>
        <taxon>Basidiomycota</taxon>
        <taxon>Agaricomycotina</taxon>
        <taxon>Agaricomycetes</taxon>
        <taxon>Agaricomycetidae</taxon>
        <taxon>Agaricales</taxon>
        <taxon>Agaricineae</taxon>
        <taxon>Psathyrellaceae</taxon>
        <taxon>Coprinellus</taxon>
    </lineage>
</organism>
<feature type="domain" description="Yippee" evidence="2">
    <location>
        <begin position="1"/>
        <end position="83"/>
    </location>
</feature>
<dbReference type="EMBL" id="QPFP01000004">
    <property type="protein sequence ID" value="TEB37630.1"/>
    <property type="molecule type" value="Genomic_DNA"/>
</dbReference>
<sequence>MPPNSRSFRGFSGKASLFTETYHVRIGNPGIQLMATGAHTMSEVCCGSCNTYLGWQIVRAHEDPEKWKEGKFLLELEHLHAHADHVAPLSFRGPQRSPSSDSGSDY</sequence>
<keyword evidence="4" id="KW-1185">Reference proteome</keyword>
<dbReference type="PANTHER" id="PTHR13848">
    <property type="entry name" value="PROTEIN YIPPEE-LIKE CG15309-RELATED"/>
    <property type="match status" value="1"/>
</dbReference>
<dbReference type="InterPro" id="IPR034751">
    <property type="entry name" value="Yippee"/>
</dbReference>